<evidence type="ECO:0000313" key="3">
    <source>
        <dbReference type="Proteomes" id="UP001301958"/>
    </source>
</evidence>
<feature type="compositionally biased region" description="Polar residues" evidence="1">
    <location>
        <begin position="28"/>
        <end position="56"/>
    </location>
</feature>
<accession>A0AAN7GV91</accession>
<name>A0AAN7GV91_9PEZI</name>
<feature type="compositionally biased region" description="Polar residues" evidence="1">
    <location>
        <begin position="66"/>
        <end position="85"/>
    </location>
</feature>
<dbReference type="AlphaFoldDB" id="A0AAN7GV91"/>
<reference evidence="2" key="1">
    <citation type="journal article" date="2023" name="Mol. Phylogenet. Evol.">
        <title>Genome-scale phylogeny and comparative genomics of the fungal order Sordariales.</title>
        <authorList>
            <person name="Hensen N."/>
            <person name="Bonometti L."/>
            <person name="Westerberg I."/>
            <person name="Brannstrom I.O."/>
            <person name="Guillou S."/>
            <person name="Cros-Aarteil S."/>
            <person name="Calhoun S."/>
            <person name="Haridas S."/>
            <person name="Kuo A."/>
            <person name="Mondo S."/>
            <person name="Pangilinan J."/>
            <person name="Riley R."/>
            <person name="LaButti K."/>
            <person name="Andreopoulos B."/>
            <person name="Lipzen A."/>
            <person name="Chen C."/>
            <person name="Yan M."/>
            <person name="Daum C."/>
            <person name="Ng V."/>
            <person name="Clum A."/>
            <person name="Steindorff A."/>
            <person name="Ohm R.A."/>
            <person name="Martin F."/>
            <person name="Silar P."/>
            <person name="Natvig D.O."/>
            <person name="Lalanne C."/>
            <person name="Gautier V."/>
            <person name="Ament-Velasquez S.L."/>
            <person name="Kruys A."/>
            <person name="Hutchinson M.I."/>
            <person name="Powell A.J."/>
            <person name="Barry K."/>
            <person name="Miller A.N."/>
            <person name="Grigoriev I.V."/>
            <person name="Debuchy R."/>
            <person name="Gladieux P."/>
            <person name="Hiltunen Thoren M."/>
            <person name="Johannesson H."/>
        </authorList>
    </citation>
    <scope>NUCLEOTIDE SEQUENCE</scope>
    <source>
        <strain evidence="2">CBS 990.96</strain>
    </source>
</reference>
<proteinExistence type="predicted"/>
<feature type="region of interest" description="Disordered" evidence="1">
    <location>
        <begin position="138"/>
        <end position="394"/>
    </location>
</feature>
<feature type="region of interest" description="Disordered" evidence="1">
    <location>
        <begin position="1"/>
        <end position="119"/>
    </location>
</feature>
<evidence type="ECO:0000256" key="1">
    <source>
        <dbReference type="SAM" id="MobiDB-lite"/>
    </source>
</evidence>
<feature type="compositionally biased region" description="Pro residues" evidence="1">
    <location>
        <begin position="385"/>
        <end position="394"/>
    </location>
</feature>
<feature type="compositionally biased region" description="Polar residues" evidence="1">
    <location>
        <begin position="353"/>
        <end position="364"/>
    </location>
</feature>
<feature type="compositionally biased region" description="Polar residues" evidence="1">
    <location>
        <begin position="232"/>
        <end position="244"/>
    </location>
</feature>
<dbReference type="PANTHER" id="PTHR42084">
    <property type="entry name" value="YALI0E26631P"/>
    <property type="match status" value="1"/>
</dbReference>
<organism evidence="2 3">
    <name type="scientific">Podospora fimiseda</name>
    <dbReference type="NCBI Taxonomy" id="252190"/>
    <lineage>
        <taxon>Eukaryota</taxon>
        <taxon>Fungi</taxon>
        <taxon>Dikarya</taxon>
        <taxon>Ascomycota</taxon>
        <taxon>Pezizomycotina</taxon>
        <taxon>Sordariomycetes</taxon>
        <taxon>Sordariomycetidae</taxon>
        <taxon>Sordariales</taxon>
        <taxon>Podosporaceae</taxon>
        <taxon>Podospora</taxon>
    </lineage>
</organism>
<feature type="compositionally biased region" description="Pro residues" evidence="1">
    <location>
        <begin position="194"/>
        <end position="209"/>
    </location>
</feature>
<feature type="compositionally biased region" description="Acidic residues" evidence="1">
    <location>
        <begin position="168"/>
        <end position="193"/>
    </location>
</feature>
<gene>
    <name evidence="2" type="ORF">QBC38DRAFT_477234</name>
</gene>
<feature type="compositionally biased region" description="Low complexity" evidence="1">
    <location>
        <begin position="313"/>
        <end position="341"/>
    </location>
</feature>
<sequence length="602" mass="64407">MSADLFAAFGDAPAAEPQPKSGSGDLTAFSSFDLSASQSQAGSNTQAWTAPSNSNVWGDLGGLGGFQSQITTSAPPATQKPTVVQNEDEDEEGWGDFAVATPVHPPNPPAASTSNIRPKTRVLRASTIELMSNKLFDLDIENSAPQPSWQQPAKQPPPRPSRNPDPDVLFDADFEAENDLDEDDDFGEFEEVEAPPPVIKSAAPPPPVKPSQDLLSLDFDPIPPKKQPPGLTLSNTALTSNPMSYPQAPKSPYGSSFQDRKPEPAKALQVKPVTGIKDLKEANEASPSPVTAWPGGDEGFGNKWGPFEDEPVAVKPTTTTKAPAAKPLAKSKLSTKTTPAPAATGDWEWQDWGDSSQPTPSIQATAAKPSAESSAQSIQDLDAPSGPPPTNIPPPSVLLSLFPSLLDIANTSLLKPLLTLSPSSPGYQKVLASPKTLDFLKGYLVLATVAARIIAGRKHRWHRDKFLSQSMSISAATGVKGMKLQGLDKTQARREDGEAAEVLEVWKKQVGRLRSVVAGVNGVHSGENLKVPELALNMSVTVAKGALTDKKACVVCGLRREERVGKVDFEVEDSFGEWWVEFWGHRGCVNFWSGNEKELRGR</sequence>
<dbReference type="EMBL" id="MU865328">
    <property type="protein sequence ID" value="KAK4227731.1"/>
    <property type="molecule type" value="Genomic_DNA"/>
</dbReference>
<dbReference type="Proteomes" id="UP001301958">
    <property type="component" value="Unassembled WGS sequence"/>
</dbReference>
<comment type="caution">
    <text evidence="2">The sequence shown here is derived from an EMBL/GenBank/DDBJ whole genome shotgun (WGS) entry which is preliminary data.</text>
</comment>
<feature type="compositionally biased region" description="Pro residues" evidence="1">
    <location>
        <begin position="154"/>
        <end position="163"/>
    </location>
</feature>
<reference evidence="2" key="2">
    <citation type="submission" date="2023-05" db="EMBL/GenBank/DDBJ databases">
        <authorList>
            <consortium name="Lawrence Berkeley National Laboratory"/>
            <person name="Steindorff A."/>
            <person name="Hensen N."/>
            <person name="Bonometti L."/>
            <person name="Westerberg I."/>
            <person name="Brannstrom I.O."/>
            <person name="Guillou S."/>
            <person name="Cros-Aarteil S."/>
            <person name="Calhoun S."/>
            <person name="Haridas S."/>
            <person name="Kuo A."/>
            <person name="Mondo S."/>
            <person name="Pangilinan J."/>
            <person name="Riley R."/>
            <person name="Labutti K."/>
            <person name="Andreopoulos B."/>
            <person name="Lipzen A."/>
            <person name="Chen C."/>
            <person name="Yanf M."/>
            <person name="Daum C."/>
            <person name="Ng V."/>
            <person name="Clum A."/>
            <person name="Ohm R."/>
            <person name="Martin F."/>
            <person name="Silar P."/>
            <person name="Natvig D."/>
            <person name="Lalanne C."/>
            <person name="Gautier V."/>
            <person name="Ament-Velasquez S.L."/>
            <person name="Kruys A."/>
            <person name="Hutchinson M.I."/>
            <person name="Powell A.J."/>
            <person name="Barry K."/>
            <person name="Miller A.N."/>
            <person name="Grigoriev I.V."/>
            <person name="Debuchy R."/>
            <person name="Gladieux P."/>
            <person name="Thoren M.H."/>
            <person name="Johannesson H."/>
        </authorList>
    </citation>
    <scope>NUCLEOTIDE SEQUENCE</scope>
    <source>
        <strain evidence="2">CBS 990.96</strain>
    </source>
</reference>
<dbReference type="PANTHER" id="PTHR42084:SF1">
    <property type="entry name" value="SERINE_THREONINE-PROTEIN KINASE PPK6"/>
    <property type="match status" value="1"/>
</dbReference>
<keyword evidence="3" id="KW-1185">Reference proteome</keyword>
<evidence type="ECO:0000313" key="2">
    <source>
        <dbReference type="EMBL" id="KAK4227731.1"/>
    </source>
</evidence>
<feature type="compositionally biased region" description="Polar residues" evidence="1">
    <location>
        <begin position="143"/>
        <end position="153"/>
    </location>
</feature>
<protein>
    <submittedName>
        <fullName evidence="2">Uncharacterized protein</fullName>
    </submittedName>
</protein>